<evidence type="ECO:0000313" key="2">
    <source>
        <dbReference type="EMBL" id="GAQ84967.1"/>
    </source>
</evidence>
<feature type="compositionally biased region" description="Acidic residues" evidence="1">
    <location>
        <begin position="244"/>
        <end position="276"/>
    </location>
</feature>
<reference evidence="2 3" key="1">
    <citation type="journal article" date="2014" name="Nat. Commun.">
        <title>Klebsormidium flaccidum genome reveals primary factors for plant terrestrial adaptation.</title>
        <authorList>
            <person name="Hori K."/>
            <person name="Maruyama F."/>
            <person name="Fujisawa T."/>
            <person name="Togashi T."/>
            <person name="Yamamoto N."/>
            <person name="Seo M."/>
            <person name="Sato S."/>
            <person name="Yamada T."/>
            <person name="Mori H."/>
            <person name="Tajima N."/>
            <person name="Moriyama T."/>
            <person name="Ikeuchi M."/>
            <person name="Watanabe M."/>
            <person name="Wada H."/>
            <person name="Kobayashi K."/>
            <person name="Saito M."/>
            <person name="Masuda T."/>
            <person name="Sasaki-Sekimoto Y."/>
            <person name="Mashiguchi K."/>
            <person name="Awai K."/>
            <person name="Shimojima M."/>
            <person name="Masuda S."/>
            <person name="Iwai M."/>
            <person name="Nobusawa T."/>
            <person name="Narise T."/>
            <person name="Kondo S."/>
            <person name="Saito H."/>
            <person name="Sato R."/>
            <person name="Murakawa M."/>
            <person name="Ihara Y."/>
            <person name="Oshima-Yamada Y."/>
            <person name="Ohtaka K."/>
            <person name="Satoh M."/>
            <person name="Sonobe K."/>
            <person name="Ishii M."/>
            <person name="Ohtani R."/>
            <person name="Kanamori-Sato M."/>
            <person name="Honoki R."/>
            <person name="Miyazaki D."/>
            <person name="Mochizuki H."/>
            <person name="Umetsu J."/>
            <person name="Higashi K."/>
            <person name="Shibata D."/>
            <person name="Kamiya Y."/>
            <person name="Sato N."/>
            <person name="Nakamura Y."/>
            <person name="Tabata S."/>
            <person name="Ida S."/>
            <person name="Kurokawa K."/>
            <person name="Ohta H."/>
        </authorList>
    </citation>
    <scope>NUCLEOTIDE SEQUENCE [LARGE SCALE GENOMIC DNA]</scope>
    <source>
        <strain evidence="2 3">NIES-2285</strain>
    </source>
</reference>
<protein>
    <submittedName>
        <fullName evidence="2">Uncharacterized protein</fullName>
    </submittedName>
</protein>
<feature type="region of interest" description="Disordered" evidence="1">
    <location>
        <begin position="224"/>
        <end position="282"/>
    </location>
</feature>
<sequence length="282" mass="31446">MSLVRNSDFRLHPNIRTRPCILLDPYSLHCRECGATAEFGFCGSKEGGAVNYLCKKHLAFNGCFRVDRERAVWVQHRMQRRLEAELARLEEELLKMDEASSSAEMPAPRACSSPGSEPAFRTAPPSTEPMSHALLGTPGPPRTESQAVRVRHEHQALLCCSRAECLRRVVEEMLPEWMTPGPPETRTPLALPIQQRNKDFTRRGRRRAGGVLLCPWVLGCGPKARPDQSASSGDDQQPLRVFSEDESQQTESEGESENIEGAEFEGADESSDEEETSQDRGL</sequence>
<evidence type="ECO:0000256" key="1">
    <source>
        <dbReference type="SAM" id="MobiDB-lite"/>
    </source>
</evidence>
<evidence type="ECO:0000313" key="3">
    <source>
        <dbReference type="Proteomes" id="UP000054558"/>
    </source>
</evidence>
<organism evidence="2 3">
    <name type="scientific">Klebsormidium nitens</name>
    <name type="common">Green alga</name>
    <name type="synonym">Ulothrix nitens</name>
    <dbReference type="NCBI Taxonomy" id="105231"/>
    <lineage>
        <taxon>Eukaryota</taxon>
        <taxon>Viridiplantae</taxon>
        <taxon>Streptophyta</taxon>
        <taxon>Klebsormidiophyceae</taxon>
        <taxon>Klebsormidiales</taxon>
        <taxon>Klebsormidiaceae</taxon>
        <taxon>Klebsormidium</taxon>
    </lineage>
</organism>
<feature type="region of interest" description="Disordered" evidence="1">
    <location>
        <begin position="98"/>
        <end position="132"/>
    </location>
</feature>
<name>A0A1Y1I8D9_KLENI</name>
<dbReference type="AlphaFoldDB" id="A0A1Y1I8D9"/>
<dbReference type="Proteomes" id="UP000054558">
    <property type="component" value="Unassembled WGS sequence"/>
</dbReference>
<gene>
    <name evidence="2" type="ORF">KFL_002150035</name>
</gene>
<accession>A0A1Y1I8D9</accession>
<dbReference type="EMBL" id="DF237164">
    <property type="protein sequence ID" value="GAQ84967.1"/>
    <property type="molecule type" value="Genomic_DNA"/>
</dbReference>
<proteinExistence type="predicted"/>
<keyword evidence="3" id="KW-1185">Reference proteome</keyword>